<dbReference type="OrthoDB" id="2641813at2759"/>
<reference evidence="2" key="2">
    <citation type="submission" date="2015-01" db="EMBL/GenBank/DDBJ databases">
        <title>Evolutionary Origins and Diversification of the Mycorrhizal Mutualists.</title>
        <authorList>
            <consortium name="DOE Joint Genome Institute"/>
            <consortium name="Mycorrhizal Genomics Consortium"/>
            <person name="Kohler A."/>
            <person name="Kuo A."/>
            <person name="Nagy L.G."/>
            <person name="Floudas D."/>
            <person name="Copeland A."/>
            <person name="Barry K.W."/>
            <person name="Cichocki N."/>
            <person name="Veneault-Fourrey C."/>
            <person name="LaButti K."/>
            <person name="Lindquist E.A."/>
            <person name="Lipzen A."/>
            <person name="Lundell T."/>
            <person name="Morin E."/>
            <person name="Murat C."/>
            <person name="Riley R."/>
            <person name="Ohm R."/>
            <person name="Sun H."/>
            <person name="Tunlid A."/>
            <person name="Henrissat B."/>
            <person name="Grigoriev I.V."/>
            <person name="Hibbett D.S."/>
            <person name="Martin F."/>
        </authorList>
    </citation>
    <scope>NUCLEOTIDE SEQUENCE [LARGE SCALE GENOMIC DNA]</scope>
    <source>
        <strain evidence="2">441</strain>
    </source>
</reference>
<name>A0A0C9ZRB9_9AGAM</name>
<dbReference type="EMBL" id="KN833741">
    <property type="protein sequence ID" value="KIK22278.1"/>
    <property type="molecule type" value="Genomic_DNA"/>
</dbReference>
<feature type="non-terminal residue" evidence="1">
    <location>
        <position position="1"/>
    </location>
</feature>
<dbReference type="Proteomes" id="UP000054018">
    <property type="component" value="Unassembled WGS sequence"/>
</dbReference>
<sequence length="88" mass="9866">NNILGQISRHSIFQNQSNNWQLPVAIQLAILLFQVGHYGNVCAPEDVAQWAGVSIGTVVNCTHHVMAALLDQHDQFIYVPHIHSEEMH</sequence>
<accession>A0A0C9ZRB9</accession>
<keyword evidence="2" id="KW-1185">Reference proteome</keyword>
<dbReference type="HOGENOM" id="CLU_018552_15_0_1"/>
<dbReference type="AlphaFoldDB" id="A0A0C9ZRB9"/>
<gene>
    <name evidence="1" type="ORF">PISMIDRAFT_102744</name>
</gene>
<protein>
    <submittedName>
        <fullName evidence="1">Uncharacterized protein</fullName>
    </submittedName>
</protein>
<evidence type="ECO:0000313" key="2">
    <source>
        <dbReference type="Proteomes" id="UP000054018"/>
    </source>
</evidence>
<reference evidence="1 2" key="1">
    <citation type="submission" date="2014-04" db="EMBL/GenBank/DDBJ databases">
        <authorList>
            <consortium name="DOE Joint Genome Institute"/>
            <person name="Kuo A."/>
            <person name="Kohler A."/>
            <person name="Costa M.D."/>
            <person name="Nagy L.G."/>
            <person name="Floudas D."/>
            <person name="Copeland A."/>
            <person name="Barry K.W."/>
            <person name="Cichocki N."/>
            <person name="Veneault-Fourrey C."/>
            <person name="LaButti K."/>
            <person name="Lindquist E.A."/>
            <person name="Lipzen A."/>
            <person name="Lundell T."/>
            <person name="Morin E."/>
            <person name="Murat C."/>
            <person name="Sun H."/>
            <person name="Tunlid A."/>
            <person name="Henrissat B."/>
            <person name="Grigoriev I.V."/>
            <person name="Hibbett D.S."/>
            <person name="Martin F."/>
            <person name="Nordberg H.P."/>
            <person name="Cantor M.N."/>
            <person name="Hua S.X."/>
        </authorList>
    </citation>
    <scope>NUCLEOTIDE SEQUENCE [LARGE SCALE GENOMIC DNA]</scope>
    <source>
        <strain evidence="1 2">441</strain>
    </source>
</reference>
<evidence type="ECO:0000313" key="1">
    <source>
        <dbReference type="EMBL" id="KIK22278.1"/>
    </source>
</evidence>
<proteinExistence type="predicted"/>
<organism evidence="1 2">
    <name type="scientific">Pisolithus microcarpus 441</name>
    <dbReference type="NCBI Taxonomy" id="765257"/>
    <lineage>
        <taxon>Eukaryota</taxon>
        <taxon>Fungi</taxon>
        <taxon>Dikarya</taxon>
        <taxon>Basidiomycota</taxon>
        <taxon>Agaricomycotina</taxon>
        <taxon>Agaricomycetes</taxon>
        <taxon>Agaricomycetidae</taxon>
        <taxon>Boletales</taxon>
        <taxon>Sclerodermatineae</taxon>
        <taxon>Pisolithaceae</taxon>
        <taxon>Pisolithus</taxon>
    </lineage>
</organism>